<dbReference type="EMBL" id="PIUM01000024">
    <property type="protein sequence ID" value="PKU23050.1"/>
    <property type="molecule type" value="Genomic_DNA"/>
</dbReference>
<evidence type="ECO:0000313" key="3">
    <source>
        <dbReference type="EMBL" id="PKU23050.1"/>
    </source>
</evidence>
<keyword evidence="1" id="KW-0472">Membrane</keyword>
<protein>
    <submittedName>
        <fullName evidence="3">Paraquat-inducible protein B</fullName>
    </submittedName>
</protein>
<keyword evidence="1" id="KW-1133">Transmembrane helix</keyword>
<evidence type="ECO:0000259" key="2">
    <source>
        <dbReference type="Pfam" id="PF02470"/>
    </source>
</evidence>
<dbReference type="AlphaFoldDB" id="A0A2N3PRL9"/>
<feature type="transmembrane region" description="Helical" evidence="1">
    <location>
        <begin position="16"/>
        <end position="36"/>
    </location>
</feature>
<organism evidence="3 4">
    <name type="scientific">Telmatospirillum siberiense</name>
    <dbReference type="NCBI Taxonomy" id="382514"/>
    <lineage>
        <taxon>Bacteria</taxon>
        <taxon>Pseudomonadati</taxon>
        <taxon>Pseudomonadota</taxon>
        <taxon>Alphaproteobacteria</taxon>
        <taxon>Rhodospirillales</taxon>
        <taxon>Rhodospirillaceae</taxon>
        <taxon>Telmatospirillum</taxon>
    </lineage>
</organism>
<reference evidence="4" key="1">
    <citation type="submission" date="2017-12" db="EMBL/GenBank/DDBJ databases">
        <title>Draft genome sequence of Telmatospirillum siberiense 26-4b1T, an acidotolerant peatland alphaproteobacterium potentially involved in sulfur cycling.</title>
        <authorList>
            <person name="Hausmann B."/>
            <person name="Pjevac P."/>
            <person name="Schreck K."/>
            <person name="Herbold C.W."/>
            <person name="Daims H."/>
            <person name="Wagner M."/>
            <person name="Pester M."/>
            <person name="Loy A."/>
        </authorList>
    </citation>
    <scope>NUCLEOTIDE SEQUENCE [LARGE SCALE GENOMIC DNA]</scope>
    <source>
        <strain evidence="4">26-4b1</strain>
    </source>
</reference>
<proteinExistence type="predicted"/>
<name>A0A2N3PRL9_9PROT</name>
<sequence>MIGTVGETIMTSANPAVVGGFILSGLALGVAAILLFGGMRLFSPTVHAVVYFQGSVANLDVGAPVTFRGVRVGMVTKIAVTLNMADLTARIPVYLDLNPAQISLKNAIGEGAEAGLDRLLKAGLRAQLDMQSLVTGQLRVDLDLQPGIAATTLGGDQSRREIPSIPSRLQTLEGEFSELPLKEIAENARKALASIQRVADELPRQIGPLTDSIRQSSDAARVTLENIDQLAVATTRQVTVNGDQLARVLASSDRTVRNTESWVTSMKEMTAPNSQIQSDLHATIRDLAASASSLRGFTHEIERDPSALLSGRTSH</sequence>
<dbReference type="InterPro" id="IPR052336">
    <property type="entry name" value="MlaD_Phospholipid_Transporter"/>
</dbReference>
<gene>
    <name evidence="3" type="ORF">CWS72_18625</name>
</gene>
<keyword evidence="1" id="KW-0812">Transmembrane</keyword>
<dbReference type="PANTHER" id="PTHR33371:SF4">
    <property type="entry name" value="INTERMEMBRANE PHOSPHOLIPID TRANSPORT SYSTEM BINDING PROTEIN MLAD"/>
    <property type="match status" value="1"/>
</dbReference>
<comment type="caution">
    <text evidence="3">The sequence shown here is derived from an EMBL/GenBank/DDBJ whole genome shotgun (WGS) entry which is preliminary data.</text>
</comment>
<accession>A0A2N3PRL9</accession>
<dbReference type="Pfam" id="PF02470">
    <property type="entry name" value="MlaD"/>
    <property type="match status" value="1"/>
</dbReference>
<dbReference type="PANTHER" id="PTHR33371">
    <property type="entry name" value="INTERMEMBRANE PHOSPHOLIPID TRANSPORT SYSTEM BINDING PROTEIN MLAD-RELATED"/>
    <property type="match status" value="1"/>
</dbReference>
<dbReference type="InterPro" id="IPR003399">
    <property type="entry name" value="Mce/MlaD"/>
</dbReference>
<keyword evidence="4" id="KW-1185">Reference proteome</keyword>
<feature type="domain" description="Mce/MlaD" evidence="2">
    <location>
        <begin position="46"/>
        <end position="143"/>
    </location>
</feature>
<evidence type="ECO:0000256" key="1">
    <source>
        <dbReference type="SAM" id="Phobius"/>
    </source>
</evidence>
<dbReference type="Proteomes" id="UP000233293">
    <property type="component" value="Unassembled WGS sequence"/>
</dbReference>
<evidence type="ECO:0000313" key="4">
    <source>
        <dbReference type="Proteomes" id="UP000233293"/>
    </source>
</evidence>